<accession>A0ABP9JJT8</accession>
<evidence type="ECO:0000313" key="2">
    <source>
        <dbReference type="EMBL" id="GAA5032682.1"/>
    </source>
</evidence>
<name>A0ABP9JJT8_9ACTN</name>
<evidence type="ECO:0000256" key="1">
    <source>
        <dbReference type="SAM" id="MobiDB-lite"/>
    </source>
</evidence>
<gene>
    <name evidence="2" type="ORF">GCM10023335_75440</name>
</gene>
<evidence type="ECO:0000313" key="3">
    <source>
        <dbReference type="Proteomes" id="UP001501759"/>
    </source>
</evidence>
<organism evidence="2 3">
    <name type="scientific">Streptomyces siamensis</name>
    <dbReference type="NCBI Taxonomy" id="1274986"/>
    <lineage>
        <taxon>Bacteria</taxon>
        <taxon>Bacillati</taxon>
        <taxon>Actinomycetota</taxon>
        <taxon>Actinomycetes</taxon>
        <taxon>Kitasatosporales</taxon>
        <taxon>Streptomycetaceae</taxon>
        <taxon>Streptomyces</taxon>
    </lineage>
</organism>
<sequence length="65" mass="6844">MTTMDPPVTLELPLAPPAPAPGCGVCGALARQRAQAVDEADLSRATDCSVEIRNHPHPQRRGGRS</sequence>
<feature type="region of interest" description="Disordered" evidence="1">
    <location>
        <begin position="40"/>
        <end position="65"/>
    </location>
</feature>
<comment type="caution">
    <text evidence="2">The sequence shown here is derived from an EMBL/GenBank/DDBJ whole genome shotgun (WGS) entry which is preliminary data.</text>
</comment>
<keyword evidence="3" id="KW-1185">Reference proteome</keyword>
<protein>
    <submittedName>
        <fullName evidence="2">Uncharacterized protein</fullName>
    </submittedName>
</protein>
<dbReference type="RefSeq" id="WP_345657320.1">
    <property type="nucleotide sequence ID" value="NZ_BAABKB010000039.1"/>
</dbReference>
<feature type="compositionally biased region" description="Basic residues" evidence="1">
    <location>
        <begin position="55"/>
        <end position="65"/>
    </location>
</feature>
<reference evidence="3" key="1">
    <citation type="journal article" date="2019" name="Int. J. Syst. Evol. Microbiol.">
        <title>The Global Catalogue of Microorganisms (GCM) 10K type strain sequencing project: providing services to taxonomists for standard genome sequencing and annotation.</title>
        <authorList>
            <consortium name="The Broad Institute Genomics Platform"/>
            <consortium name="The Broad Institute Genome Sequencing Center for Infectious Disease"/>
            <person name="Wu L."/>
            <person name="Ma J."/>
        </authorList>
    </citation>
    <scope>NUCLEOTIDE SEQUENCE [LARGE SCALE GENOMIC DNA]</scope>
    <source>
        <strain evidence="3">JCM 18409</strain>
    </source>
</reference>
<dbReference type="EMBL" id="BAABKB010000039">
    <property type="protein sequence ID" value="GAA5032682.1"/>
    <property type="molecule type" value="Genomic_DNA"/>
</dbReference>
<proteinExistence type="predicted"/>
<dbReference type="Proteomes" id="UP001501759">
    <property type="component" value="Unassembled WGS sequence"/>
</dbReference>